<evidence type="ECO:0000313" key="4">
    <source>
        <dbReference type="Proteomes" id="UP000252698"/>
    </source>
</evidence>
<protein>
    <submittedName>
        <fullName evidence="3">Uncharacterized protein</fullName>
    </submittedName>
</protein>
<proteinExistence type="predicted"/>
<sequence length="129" mass="13544">MHGLPGGFLLAFPQSHRALHGFSISAPRIIAQWAILLIRRRDPALAVVAGLAAGMAMSGGVVFLGRYFRTGRSHSPTEAGGGGFGGRAVEAGRARARGEPAMSQARAAASDISVRWPSRPGHRPRPRLG</sequence>
<feature type="transmembrane region" description="Helical" evidence="2">
    <location>
        <begin position="45"/>
        <end position="68"/>
    </location>
</feature>
<dbReference type="AlphaFoldDB" id="A0A2Z5JB49"/>
<dbReference type="KEGG" id="sata:C5746_12230"/>
<dbReference type="Proteomes" id="UP000252698">
    <property type="component" value="Chromosome"/>
</dbReference>
<keyword evidence="2" id="KW-0472">Membrane</keyword>
<evidence type="ECO:0000256" key="1">
    <source>
        <dbReference type="SAM" id="MobiDB-lite"/>
    </source>
</evidence>
<feature type="compositionally biased region" description="Basic residues" evidence="1">
    <location>
        <begin position="120"/>
        <end position="129"/>
    </location>
</feature>
<reference evidence="3 4" key="1">
    <citation type="journal article" date="2018" name="Front. Microbiol.">
        <title>Genome Sequencing of Streptomyces atratus SCSIOZH16 and Activation Production of Nocardamine via Metabolic Engineering.</title>
        <authorList>
            <person name="Li Y."/>
            <person name="Zhang C."/>
            <person name="Liu C."/>
            <person name="Ju J."/>
            <person name="Ma J."/>
        </authorList>
    </citation>
    <scope>NUCLEOTIDE SEQUENCE [LARGE SCALE GENOMIC DNA]</scope>
    <source>
        <strain evidence="3 4">SCSIO_ZH16</strain>
    </source>
</reference>
<organism evidence="3 4">
    <name type="scientific">Streptomyces atratus</name>
    <dbReference type="NCBI Taxonomy" id="1893"/>
    <lineage>
        <taxon>Bacteria</taxon>
        <taxon>Bacillati</taxon>
        <taxon>Actinomycetota</taxon>
        <taxon>Actinomycetes</taxon>
        <taxon>Kitasatosporales</taxon>
        <taxon>Streptomycetaceae</taxon>
        <taxon>Streptomyces</taxon>
    </lineage>
</organism>
<evidence type="ECO:0000313" key="3">
    <source>
        <dbReference type="EMBL" id="AXE77588.1"/>
    </source>
</evidence>
<keyword evidence="2" id="KW-0812">Transmembrane</keyword>
<accession>A0A2Z5JB49</accession>
<dbReference type="EMBL" id="CP027306">
    <property type="protein sequence ID" value="AXE77588.1"/>
    <property type="molecule type" value="Genomic_DNA"/>
</dbReference>
<keyword evidence="2" id="KW-1133">Transmembrane helix</keyword>
<feature type="region of interest" description="Disordered" evidence="1">
    <location>
        <begin position="94"/>
        <end position="129"/>
    </location>
</feature>
<evidence type="ECO:0000256" key="2">
    <source>
        <dbReference type="SAM" id="Phobius"/>
    </source>
</evidence>
<name>A0A2Z5JB49_STRAR</name>
<gene>
    <name evidence="3" type="ORF">C5746_12230</name>
</gene>